<comment type="pathway">
    <text evidence="4">Amino-acid biosynthesis; L-proline biosynthesis; L-proline from L-glutamate 5-semialdehyde: step 1/1.</text>
</comment>
<keyword evidence="10" id="KW-1185">Reference proteome</keyword>
<dbReference type="Pfam" id="PF14748">
    <property type="entry name" value="P5CR_dimer"/>
    <property type="match status" value="1"/>
</dbReference>
<dbReference type="EMBL" id="BQKE01000001">
    <property type="protein sequence ID" value="GJM61604.1"/>
    <property type="molecule type" value="Genomic_DNA"/>
</dbReference>
<dbReference type="PANTHER" id="PTHR11645:SF0">
    <property type="entry name" value="PYRROLINE-5-CARBOXYLATE REDUCTASE 3"/>
    <property type="match status" value="1"/>
</dbReference>
<dbReference type="GO" id="GO:0004735">
    <property type="term" value="F:pyrroline-5-carboxylate reductase activity"/>
    <property type="evidence" value="ECO:0007669"/>
    <property type="project" value="UniProtKB-UniRule"/>
</dbReference>
<keyword evidence="4" id="KW-0641">Proline biosynthesis</keyword>
<comment type="similarity">
    <text evidence="1 4">Belongs to the pyrroline-5-carboxylate reductase family.</text>
</comment>
<dbReference type="Gene3D" id="1.10.3730.10">
    <property type="entry name" value="ProC C-terminal domain-like"/>
    <property type="match status" value="1"/>
</dbReference>
<evidence type="ECO:0000259" key="7">
    <source>
        <dbReference type="Pfam" id="PF03807"/>
    </source>
</evidence>
<comment type="catalytic activity">
    <reaction evidence="4">
        <text>L-proline + NADP(+) = (S)-1-pyrroline-5-carboxylate + NADPH + 2 H(+)</text>
        <dbReference type="Rhea" id="RHEA:14109"/>
        <dbReference type="ChEBI" id="CHEBI:15378"/>
        <dbReference type="ChEBI" id="CHEBI:17388"/>
        <dbReference type="ChEBI" id="CHEBI:57783"/>
        <dbReference type="ChEBI" id="CHEBI:58349"/>
        <dbReference type="ChEBI" id="CHEBI:60039"/>
        <dbReference type="EC" id="1.5.1.2"/>
    </reaction>
</comment>
<dbReference type="InterPro" id="IPR008927">
    <property type="entry name" value="6-PGluconate_DH-like_C_sf"/>
</dbReference>
<feature type="binding site" evidence="6">
    <location>
        <begin position="8"/>
        <end position="13"/>
    </location>
    <ligand>
        <name>NADP(+)</name>
        <dbReference type="ChEBI" id="CHEBI:58349"/>
    </ligand>
</feature>
<feature type="binding site" evidence="6">
    <location>
        <begin position="69"/>
        <end position="72"/>
    </location>
    <ligand>
        <name>NADP(+)</name>
        <dbReference type="ChEBI" id="CHEBI:58349"/>
    </ligand>
</feature>
<evidence type="ECO:0000313" key="9">
    <source>
        <dbReference type="EMBL" id="GJM61604.1"/>
    </source>
</evidence>
<evidence type="ECO:0000256" key="2">
    <source>
        <dbReference type="ARBA" id="ARBA00022857"/>
    </source>
</evidence>
<dbReference type="PIRSF" id="PIRSF000193">
    <property type="entry name" value="Pyrrol-5-carb_rd"/>
    <property type="match status" value="1"/>
</dbReference>
<dbReference type="NCBIfam" id="TIGR00112">
    <property type="entry name" value="proC"/>
    <property type="match status" value="1"/>
</dbReference>
<comment type="catalytic activity">
    <reaction evidence="4">
        <text>L-proline + NAD(+) = (S)-1-pyrroline-5-carboxylate + NADH + 2 H(+)</text>
        <dbReference type="Rhea" id="RHEA:14105"/>
        <dbReference type="ChEBI" id="CHEBI:15378"/>
        <dbReference type="ChEBI" id="CHEBI:17388"/>
        <dbReference type="ChEBI" id="CHEBI:57540"/>
        <dbReference type="ChEBI" id="CHEBI:57945"/>
        <dbReference type="ChEBI" id="CHEBI:60039"/>
        <dbReference type="EC" id="1.5.1.2"/>
    </reaction>
</comment>
<accession>A0AAN4VWW3</accession>
<dbReference type="AlphaFoldDB" id="A0AAN4VWW3"/>
<comment type="function">
    <text evidence="4">Catalyzes the reduction of 1-pyrroline-5-carboxylate (PCA) to L-proline.</text>
</comment>
<dbReference type="HAMAP" id="MF_01925">
    <property type="entry name" value="P5C_reductase"/>
    <property type="match status" value="1"/>
</dbReference>
<keyword evidence="3 4" id="KW-0560">Oxidoreductase</keyword>
<keyword evidence="2 4" id="KW-0521">NADP</keyword>
<comment type="subcellular location">
    <subcellularLocation>
        <location evidence="4">Cytoplasm</location>
    </subcellularLocation>
</comment>
<dbReference type="Gene3D" id="3.40.50.720">
    <property type="entry name" value="NAD(P)-binding Rossmann-like Domain"/>
    <property type="match status" value="1"/>
</dbReference>
<keyword evidence="4" id="KW-0028">Amino-acid biosynthesis</keyword>
<dbReference type="InterPro" id="IPR028939">
    <property type="entry name" value="P5C_Rdtase_cat_N"/>
</dbReference>
<dbReference type="Proteomes" id="UP001310022">
    <property type="component" value="Unassembled WGS sequence"/>
</dbReference>
<feature type="domain" description="Pyrroline-5-carboxylate reductase dimerisation" evidence="8">
    <location>
        <begin position="160"/>
        <end position="260"/>
    </location>
</feature>
<dbReference type="EC" id="1.5.1.2" evidence="4 5"/>
<keyword evidence="4" id="KW-0963">Cytoplasm</keyword>
<gene>
    <name evidence="4 9" type="primary">proC</name>
    <name evidence="9" type="ORF">PEDI_21560</name>
</gene>
<dbReference type="InterPro" id="IPR029036">
    <property type="entry name" value="P5CR_dimer"/>
</dbReference>
<name>A0AAN4VWW3_9BACT</name>
<feature type="domain" description="Pyrroline-5-carboxylate reductase catalytic N-terminal" evidence="7">
    <location>
        <begin position="4"/>
        <end position="97"/>
    </location>
</feature>
<evidence type="ECO:0000256" key="1">
    <source>
        <dbReference type="ARBA" id="ARBA00005525"/>
    </source>
</evidence>
<dbReference type="RefSeq" id="WP_338237117.1">
    <property type="nucleotide sequence ID" value="NZ_BQKE01000001.1"/>
</dbReference>
<dbReference type="InterPro" id="IPR000304">
    <property type="entry name" value="Pyrroline-COOH_reductase"/>
</dbReference>
<dbReference type="GO" id="GO:0055129">
    <property type="term" value="P:L-proline biosynthetic process"/>
    <property type="evidence" value="ECO:0007669"/>
    <property type="project" value="UniProtKB-UniRule"/>
</dbReference>
<evidence type="ECO:0000256" key="4">
    <source>
        <dbReference type="HAMAP-Rule" id="MF_01925"/>
    </source>
</evidence>
<comment type="caution">
    <text evidence="9">The sequence shown here is derived from an EMBL/GenBank/DDBJ whole genome shotgun (WGS) entry which is preliminary data.</text>
</comment>
<dbReference type="SUPFAM" id="SSF51735">
    <property type="entry name" value="NAD(P)-binding Rossmann-fold domains"/>
    <property type="match status" value="1"/>
</dbReference>
<proteinExistence type="inferred from homology"/>
<evidence type="ECO:0000256" key="5">
    <source>
        <dbReference type="NCBIfam" id="TIGR00112"/>
    </source>
</evidence>
<evidence type="ECO:0000313" key="10">
    <source>
        <dbReference type="Proteomes" id="UP001310022"/>
    </source>
</evidence>
<feature type="binding site" evidence="6">
    <location>
        <position position="56"/>
    </location>
    <ligand>
        <name>NADPH</name>
        <dbReference type="ChEBI" id="CHEBI:57783"/>
    </ligand>
</feature>
<dbReference type="GO" id="GO:0005737">
    <property type="term" value="C:cytoplasm"/>
    <property type="evidence" value="ECO:0007669"/>
    <property type="project" value="UniProtKB-SubCell"/>
</dbReference>
<evidence type="ECO:0000256" key="3">
    <source>
        <dbReference type="ARBA" id="ARBA00023002"/>
    </source>
</evidence>
<reference evidence="9 10" key="1">
    <citation type="submission" date="2021-12" db="EMBL/GenBank/DDBJ databases">
        <title>Genome sequencing of bacteria with rrn-lacking chromosome and rrn-plasmid.</title>
        <authorList>
            <person name="Anda M."/>
            <person name="Iwasaki W."/>
        </authorList>
    </citation>
    <scope>NUCLEOTIDE SEQUENCE [LARGE SCALE GENOMIC DNA]</scope>
    <source>
        <strain evidence="9 10">NBRC 15940</strain>
    </source>
</reference>
<dbReference type="SUPFAM" id="SSF48179">
    <property type="entry name" value="6-phosphogluconate dehydrogenase C-terminal domain-like"/>
    <property type="match status" value="1"/>
</dbReference>
<organism evidence="9 10">
    <name type="scientific">Persicobacter diffluens</name>
    <dbReference type="NCBI Taxonomy" id="981"/>
    <lineage>
        <taxon>Bacteria</taxon>
        <taxon>Pseudomonadati</taxon>
        <taxon>Bacteroidota</taxon>
        <taxon>Cytophagia</taxon>
        <taxon>Cytophagales</taxon>
        <taxon>Persicobacteraceae</taxon>
        <taxon>Persicobacter</taxon>
    </lineage>
</organism>
<protein>
    <recommendedName>
        <fullName evidence="4 5">Pyrroline-5-carboxylate reductase</fullName>
        <shortName evidence="4">P5C reductase</shortName>
        <shortName evidence="4">P5CR</shortName>
        <ecNumber evidence="4 5">1.5.1.2</ecNumber>
    </recommendedName>
    <alternativeName>
        <fullName evidence="4">PCA reductase</fullName>
    </alternativeName>
</protein>
<dbReference type="Pfam" id="PF03807">
    <property type="entry name" value="F420_oxidored"/>
    <property type="match status" value="1"/>
</dbReference>
<dbReference type="InterPro" id="IPR036291">
    <property type="entry name" value="NAD(P)-bd_dom_sf"/>
</dbReference>
<evidence type="ECO:0000256" key="6">
    <source>
        <dbReference type="PIRSR" id="PIRSR000193-1"/>
    </source>
</evidence>
<dbReference type="PANTHER" id="PTHR11645">
    <property type="entry name" value="PYRROLINE-5-CARBOXYLATE REDUCTASE"/>
    <property type="match status" value="1"/>
</dbReference>
<sequence length="267" mass="28420">MSRKIAIIGGGNLGSAIAFGLIDQSFIQAESLFVTRRQIAKLGTLGERGVNVLSDNLFAAQQAEWIIIAVKPHLATKVLEEIKSAITPDKTVISVVTGVSLEQMRKAIGEGPALFRAMPNTAIAIRESMTCIAAADAPESTQKEVVELFNQVGQAIIINEELMNSATVLGACGIAYALRFIRAASQGGIEIGFPAEVAQLIASQTVKGAASLLIENKKHPEFEIDKVTTPQGCTIAGLNEMEHQGFSSALIKGIMTSYLKIDKIPTE</sequence>
<evidence type="ECO:0000259" key="8">
    <source>
        <dbReference type="Pfam" id="PF14748"/>
    </source>
</evidence>